<dbReference type="InterPro" id="IPR036388">
    <property type="entry name" value="WH-like_DNA-bd_sf"/>
</dbReference>
<feature type="repeat" description="TPR" evidence="5">
    <location>
        <begin position="833"/>
        <end position="866"/>
    </location>
</feature>
<dbReference type="InterPro" id="IPR011990">
    <property type="entry name" value="TPR-like_helical_dom_sf"/>
</dbReference>
<organism evidence="8 9">
    <name type="scientific">Phytohabitans rumicis</name>
    <dbReference type="NCBI Taxonomy" id="1076125"/>
    <lineage>
        <taxon>Bacteria</taxon>
        <taxon>Bacillati</taxon>
        <taxon>Actinomycetota</taxon>
        <taxon>Actinomycetes</taxon>
        <taxon>Micromonosporales</taxon>
        <taxon>Micromonosporaceae</taxon>
    </lineage>
</organism>
<dbReference type="InterPro" id="IPR005158">
    <property type="entry name" value="BTAD"/>
</dbReference>
<evidence type="ECO:0000256" key="1">
    <source>
        <dbReference type="ARBA" id="ARBA00005820"/>
    </source>
</evidence>
<dbReference type="SUPFAM" id="SSF48452">
    <property type="entry name" value="TPR-like"/>
    <property type="match status" value="2"/>
</dbReference>
<protein>
    <submittedName>
        <fullName evidence="8">SARP family transcriptional regulator</fullName>
    </submittedName>
</protein>
<keyword evidence="3 6" id="KW-0238">DNA-binding</keyword>
<feature type="domain" description="OmpR/PhoB-type" evidence="7">
    <location>
        <begin position="1"/>
        <end position="95"/>
    </location>
</feature>
<dbReference type="PRINTS" id="PR00364">
    <property type="entry name" value="DISEASERSIST"/>
</dbReference>
<dbReference type="Proteomes" id="UP000482960">
    <property type="component" value="Unassembled WGS sequence"/>
</dbReference>
<dbReference type="InterPro" id="IPR051677">
    <property type="entry name" value="AfsR-DnrI-RedD_regulator"/>
</dbReference>
<keyword evidence="2" id="KW-0805">Transcription regulation</keyword>
<dbReference type="EMBL" id="BLPG01000001">
    <property type="protein sequence ID" value="GFJ94806.1"/>
    <property type="molecule type" value="Genomic_DNA"/>
</dbReference>
<keyword evidence="5" id="KW-0802">TPR repeat</keyword>
<gene>
    <name evidence="8" type="ORF">Prum_084480</name>
</gene>
<dbReference type="Gene3D" id="1.10.10.10">
    <property type="entry name" value="Winged helix-like DNA-binding domain superfamily/Winged helix DNA-binding domain"/>
    <property type="match status" value="2"/>
</dbReference>
<evidence type="ECO:0000313" key="9">
    <source>
        <dbReference type="Proteomes" id="UP000482960"/>
    </source>
</evidence>
<name>A0A6V8LKX0_9ACTN</name>
<sequence>MISGVDVRFRILGPWEVRAGGRAVSVPAGKMRVLLAALLVSAGESVSVDLLAARLWPERAPRRERATVHTYVARLRRLLGPFAIQTARDGYQLAVAVDRIDLWAFRDLLRRAAETGDGSEGELKLLRQGLALWRGRPFTGVESVWLDREVVPLLEDEWSAAAERRMDLELRSGQSSAVIPELRDLVRVHPTRESLWARLIDALHRSGRRVEALEAYRQVRAALVDELGIEPGGALQEVHARVLRDGASAAPPVEAGATRQLPHDVAHFTGRAELEQLHRLTAAMGGDERRLTRIVALDGAPGIGKTTLAVHFAHSIAPAYPDLQLYLNLRGYGPGEPVSPSAAVEALLRGLGVRSDLIPPGADERAALLRSTLAGRRVLMLLDNARDAGQVRALLPGGDSLVIVTSRNQLRGLSVRDGAHRVTLGPLRPGEALALLASAYGPDGVAAESGPAAHLVELCAGHPLALAIVAERAQRAGGLTRVVRALTDERARLDVFRDGDGDPHNDLWVALSWSYRALSPDAAGMFRKLGLHPADEVSLAAAAALSGLPVHRAERVLDHLVAAHLVQQRRPGRYELHDLVRWYAREQASRDESEPERVRAVHRLLDWYLHAAVAADSRLLPHRRRDYVAPYLPQATPPRFADVTTAMAWFEEEYDGIRSVIRWAHDNGWSGHSWRIVMSMIAFFERRIPLHDAIELHGWAVAAAAVAGERIGEGYVLNALGCMCYYKGDPAAAGHFQAALTCFQDAGDARGEAMVLGNLGLAYGEQGDHETARWYASRALAYCEKIGYDCGRALNLDNLGVALQAAGDYDAAIDCHVRAQAINRELDQVNGEATNQHHLGRAYLALGRHRQALHAFRRSIGMFRSLGNPRFEAMVRVDVGKSLFLAGHAELARAAWDGAVATLKEFDDPQAREVSDAIATLQAESAGRDARREADTSQV</sequence>
<dbReference type="Gene3D" id="3.40.50.300">
    <property type="entry name" value="P-loop containing nucleotide triphosphate hydrolases"/>
    <property type="match status" value="1"/>
</dbReference>
<dbReference type="SMART" id="SM01043">
    <property type="entry name" value="BTAD"/>
    <property type="match status" value="1"/>
</dbReference>
<evidence type="ECO:0000256" key="3">
    <source>
        <dbReference type="ARBA" id="ARBA00023125"/>
    </source>
</evidence>
<proteinExistence type="inferred from homology"/>
<dbReference type="PROSITE" id="PS51755">
    <property type="entry name" value="OMPR_PHOB"/>
    <property type="match status" value="1"/>
</dbReference>
<dbReference type="Gene3D" id="1.25.40.10">
    <property type="entry name" value="Tetratricopeptide repeat domain"/>
    <property type="match status" value="2"/>
</dbReference>
<dbReference type="InterPro" id="IPR016032">
    <property type="entry name" value="Sig_transdc_resp-reg_C-effctor"/>
</dbReference>
<evidence type="ECO:0000259" key="7">
    <source>
        <dbReference type="PROSITE" id="PS51755"/>
    </source>
</evidence>
<dbReference type="PANTHER" id="PTHR35807:SF1">
    <property type="entry name" value="TRANSCRIPTIONAL REGULATOR REDD"/>
    <property type="match status" value="1"/>
</dbReference>
<comment type="caution">
    <text evidence="8">The sequence shown here is derived from an EMBL/GenBank/DDBJ whole genome shotgun (WGS) entry which is preliminary data.</text>
</comment>
<dbReference type="InterPro" id="IPR019734">
    <property type="entry name" value="TPR_rpt"/>
</dbReference>
<dbReference type="InterPro" id="IPR001867">
    <property type="entry name" value="OmpR/PhoB-type_DNA-bd"/>
</dbReference>
<keyword evidence="9" id="KW-1185">Reference proteome</keyword>
<dbReference type="InterPro" id="IPR027417">
    <property type="entry name" value="P-loop_NTPase"/>
</dbReference>
<dbReference type="GO" id="GO:0000160">
    <property type="term" value="P:phosphorelay signal transduction system"/>
    <property type="evidence" value="ECO:0007669"/>
    <property type="project" value="InterPro"/>
</dbReference>
<evidence type="ECO:0000256" key="2">
    <source>
        <dbReference type="ARBA" id="ARBA00023015"/>
    </source>
</evidence>
<dbReference type="SUPFAM" id="SSF46894">
    <property type="entry name" value="C-terminal effector domain of the bipartite response regulators"/>
    <property type="match status" value="1"/>
</dbReference>
<reference evidence="8 9" key="2">
    <citation type="submission" date="2020-03" db="EMBL/GenBank/DDBJ databases">
        <authorList>
            <person name="Ichikawa N."/>
            <person name="Kimura A."/>
            <person name="Kitahashi Y."/>
            <person name="Uohara A."/>
        </authorList>
    </citation>
    <scope>NUCLEOTIDE SEQUENCE [LARGE SCALE GENOMIC DNA]</scope>
    <source>
        <strain evidence="8 9">NBRC 108638</strain>
    </source>
</reference>
<evidence type="ECO:0000256" key="6">
    <source>
        <dbReference type="PROSITE-ProRule" id="PRU01091"/>
    </source>
</evidence>
<dbReference type="AlphaFoldDB" id="A0A6V8LKX0"/>
<evidence type="ECO:0000256" key="5">
    <source>
        <dbReference type="PROSITE-ProRule" id="PRU00339"/>
    </source>
</evidence>
<evidence type="ECO:0000313" key="8">
    <source>
        <dbReference type="EMBL" id="GFJ94806.1"/>
    </source>
</evidence>
<dbReference type="SMART" id="SM00862">
    <property type="entry name" value="Trans_reg_C"/>
    <property type="match status" value="1"/>
</dbReference>
<reference evidence="8 9" key="1">
    <citation type="submission" date="2020-03" db="EMBL/GenBank/DDBJ databases">
        <title>Whole genome shotgun sequence of Phytohabitans rumicis NBRC 108638.</title>
        <authorList>
            <person name="Komaki H."/>
            <person name="Tamura T."/>
        </authorList>
    </citation>
    <scope>NUCLEOTIDE SEQUENCE [LARGE SCALE GENOMIC DNA]</scope>
    <source>
        <strain evidence="8 9">NBRC 108638</strain>
    </source>
</reference>
<dbReference type="GO" id="GO:0006355">
    <property type="term" value="P:regulation of DNA-templated transcription"/>
    <property type="evidence" value="ECO:0007669"/>
    <property type="project" value="InterPro"/>
</dbReference>
<dbReference type="Pfam" id="PF03704">
    <property type="entry name" value="BTAD"/>
    <property type="match status" value="1"/>
</dbReference>
<dbReference type="Pfam" id="PF13424">
    <property type="entry name" value="TPR_12"/>
    <property type="match status" value="1"/>
</dbReference>
<dbReference type="GO" id="GO:0003677">
    <property type="term" value="F:DNA binding"/>
    <property type="evidence" value="ECO:0007669"/>
    <property type="project" value="UniProtKB-UniRule"/>
</dbReference>
<dbReference type="SUPFAM" id="SSF52540">
    <property type="entry name" value="P-loop containing nucleoside triphosphate hydrolases"/>
    <property type="match status" value="1"/>
</dbReference>
<dbReference type="Pfam" id="PF00486">
    <property type="entry name" value="Trans_reg_C"/>
    <property type="match status" value="1"/>
</dbReference>
<dbReference type="CDD" id="cd15831">
    <property type="entry name" value="BTAD"/>
    <property type="match status" value="1"/>
</dbReference>
<dbReference type="GO" id="GO:0043531">
    <property type="term" value="F:ADP binding"/>
    <property type="evidence" value="ECO:0007669"/>
    <property type="project" value="InterPro"/>
</dbReference>
<dbReference type="PANTHER" id="PTHR35807">
    <property type="entry name" value="TRANSCRIPTIONAL REGULATOR REDD-RELATED"/>
    <property type="match status" value="1"/>
</dbReference>
<comment type="similarity">
    <text evidence="1">Belongs to the AfsR/DnrI/RedD regulatory family.</text>
</comment>
<accession>A0A6V8LKX0</accession>
<keyword evidence="4" id="KW-0804">Transcription</keyword>
<evidence type="ECO:0000256" key="4">
    <source>
        <dbReference type="ARBA" id="ARBA00023163"/>
    </source>
</evidence>
<feature type="DNA-binding region" description="OmpR/PhoB-type" evidence="6">
    <location>
        <begin position="1"/>
        <end position="95"/>
    </location>
</feature>
<dbReference type="SMART" id="SM00028">
    <property type="entry name" value="TPR"/>
    <property type="match status" value="4"/>
</dbReference>
<dbReference type="PROSITE" id="PS50005">
    <property type="entry name" value="TPR"/>
    <property type="match status" value="1"/>
</dbReference>
<dbReference type="RefSeq" id="WP_345540741.1">
    <property type="nucleotide sequence ID" value="NZ_BAABJB010000036.1"/>
</dbReference>